<evidence type="ECO:0000313" key="2">
    <source>
        <dbReference type="Proteomes" id="UP000095282"/>
    </source>
</evidence>
<protein>
    <submittedName>
        <fullName evidence="3">Secreted protein</fullName>
    </submittedName>
</protein>
<name>A0A1I7U7C6_9PELO</name>
<keyword evidence="1" id="KW-0472">Membrane</keyword>
<dbReference type="eggNOG" id="ENOG502TI2G">
    <property type="taxonomic scope" value="Eukaryota"/>
</dbReference>
<keyword evidence="1" id="KW-1133">Transmembrane helix</keyword>
<evidence type="ECO:0000313" key="3">
    <source>
        <dbReference type="WBParaSite" id="Csp11.Scaffold629.g15602.t1"/>
    </source>
</evidence>
<organism evidence="2 3">
    <name type="scientific">Caenorhabditis tropicalis</name>
    <dbReference type="NCBI Taxonomy" id="1561998"/>
    <lineage>
        <taxon>Eukaryota</taxon>
        <taxon>Metazoa</taxon>
        <taxon>Ecdysozoa</taxon>
        <taxon>Nematoda</taxon>
        <taxon>Chromadorea</taxon>
        <taxon>Rhabditida</taxon>
        <taxon>Rhabditina</taxon>
        <taxon>Rhabditomorpha</taxon>
        <taxon>Rhabditoidea</taxon>
        <taxon>Rhabditidae</taxon>
        <taxon>Peloderinae</taxon>
        <taxon>Caenorhabditis</taxon>
    </lineage>
</organism>
<keyword evidence="1" id="KW-0812">Transmembrane</keyword>
<reference evidence="3" key="1">
    <citation type="submission" date="2016-11" db="UniProtKB">
        <authorList>
            <consortium name="WormBaseParasite"/>
        </authorList>
    </citation>
    <scope>IDENTIFICATION</scope>
</reference>
<dbReference type="AlphaFoldDB" id="A0A1I7U7C6"/>
<keyword evidence="2" id="KW-1185">Reference proteome</keyword>
<proteinExistence type="predicted"/>
<sequence length="83" mass="9314">MEMVVDWAPNVVLLVGGMSIVCIIIHIIQSTVRPPKCCHNSSGTLIIGLPQVNPHNTFQYVRLESQNIESDSWHKTPFPVYNV</sequence>
<feature type="transmembrane region" description="Helical" evidence="1">
    <location>
        <begin position="7"/>
        <end position="28"/>
    </location>
</feature>
<dbReference type="Proteomes" id="UP000095282">
    <property type="component" value="Unplaced"/>
</dbReference>
<dbReference type="WBParaSite" id="Csp11.Scaffold629.g15602.t1">
    <property type="protein sequence ID" value="Csp11.Scaffold629.g15602.t1"/>
    <property type="gene ID" value="Csp11.Scaffold629.g15602"/>
</dbReference>
<evidence type="ECO:0000256" key="1">
    <source>
        <dbReference type="SAM" id="Phobius"/>
    </source>
</evidence>
<accession>A0A1I7U7C6</accession>